<dbReference type="Pfam" id="PF01614">
    <property type="entry name" value="IclR_C"/>
    <property type="match status" value="1"/>
</dbReference>
<evidence type="ECO:0000259" key="5">
    <source>
        <dbReference type="PROSITE" id="PS51078"/>
    </source>
</evidence>
<evidence type="ECO:0000313" key="7">
    <source>
        <dbReference type="Proteomes" id="UP000639051"/>
    </source>
</evidence>
<dbReference type="PROSITE" id="PS51078">
    <property type="entry name" value="ICLR_ED"/>
    <property type="match status" value="1"/>
</dbReference>
<dbReference type="PANTHER" id="PTHR30136:SF24">
    <property type="entry name" value="HTH-TYPE TRANSCRIPTIONAL REPRESSOR ALLR"/>
    <property type="match status" value="1"/>
</dbReference>
<evidence type="ECO:0000256" key="1">
    <source>
        <dbReference type="ARBA" id="ARBA00023015"/>
    </source>
</evidence>
<dbReference type="RefSeq" id="WP_189694437.1">
    <property type="nucleotide sequence ID" value="NZ_BNCM01000010.1"/>
</dbReference>
<accession>A0ABS1K6G2</accession>
<organism evidence="6 7">
    <name type="scientific">Sinomonas cellulolyticus</name>
    <dbReference type="NCBI Taxonomy" id="2801916"/>
    <lineage>
        <taxon>Bacteria</taxon>
        <taxon>Bacillati</taxon>
        <taxon>Actinomycetota</taxon>
        <taxon>Actinomycetes</taxon>
        <taxon>Micrococcales</taxon>
        <taxon>Micrococcaceae</taxon>
        <taxon>Sinomonas</taxon>
    </lineage>
</organism>
<evidence type="ECO:0000256" key="3">
    <source>
        <dbReference type="ARBA" id="ARBA00023163"/>
    </source>
</evidence>
<dbReference type="SMART" id="SM00346">
    <property type="entry name" value="HTH_ICLR"/>
    <property type="match status" value="1"/>
</dbReference>
<dbReference type="InterPro" id="IPR011991">
    <property type="entry name" value="ArsR-like_HTH"/>
</dbReference>
<dbReference type="InterPro" id="IPR029016">
    <property type="entry name" value="GAF-like_dom_sf"/>
</dbReference>
<evidence type="ECO:0000256" key="2">
    <source>
        <dbReference type="ARBA" id="ARBA00023125"/>
    </source>
</evidence>
<dbReference type="InterPro" id="IPR005471">
    <property type="entry name" value="Tscrpt_reg_IclR_N"/>
</dbReference>
<dbReference type="Gene3D" id="3.30.450.40">
    <property type="match status" value="1"/>
</dbReference>
<keyword evidence="3" id="KW-0804">Transcription</keyword>
<comment type="caution">
    <text evidence="6">The sequence shown here is derived from an EMBL/GenBank/DDBJ whole genome shotgun (WGS) entry which is preliminary data.</text>
</comment>
<evidence type="ECO:0000313" key="6">
    <source>
        <dbReference type="EMBL" id="MBL0707138.1"/>
    </source>
</evidence>
<dbReference type="EMBL" id="JAERRC010000044">
    <property type="protein sequence ID" value="MBL0707138.1"/>
    <property type="molecule type" value="Genomic_DNA"/>
</dbReference>
<dbReference type="Proteomes" id="UP000639051">
    <property type="component" value="Unassembled WGS sequence"/>
</dbReference>
<dbReference type="CDD" id="cd00090">
    <property type="entry name" value="HTH_ARSR"/>
    <property type="match status" value="1"/>
</dbReference>
<protein>
    <submittedName>
        <fullName evidence="6">IclR family transcriptional regulator</fullName>
    </submittedName>
</protein>
<proteinExistence type="predicted"/>
<sequence>MPAAKTGADSARRAIDLLFAFERAPLATVRELAEAVEIPVPSAHRYVAMLRDMGLVEEAGRSQYRLTMRVIALGQAARRATTLIDVIRPFMQALAEETQETVLLVQPIAGLPVCTNRIEAPRRLRLSFEVGQYLPPLRGASAHLLLAAQAEEDRLSYIEEAITRGELAPASGIEGFLEEVRRDAGRGWAVSREEIDEGVWSAAASIQNEGAFVGTLSVPCPAFLMDDEKAESIIDAVRKTAQQISETLGS</sequence>
<dbReference type="InterPro" id="IPR036388">
    <property type="entry name" value="WH-like_DNA-bd_sf"/>
</dbReference>
<dbReference type="Gene3D" id="1.10.10.10">
    <property type="entry name" value="Winged helix-like DNA-binding domain superfamily/Winged helix DNA-binding domain"/>
    <property type="match status" value="1"/>
</dbReference>
<gene>
    <name evidence="6" type="ORF">JJE72_16715</name>
</gene>
<dbReference type="InterPro" id="IPR014757">
    <property type="entry name" value="Tscrpt_reg_IclR_C"/>
</dbReference>
<evidence type="ECO:0000259" key="4">
    <source>
        <dbReference type="PROSITE" id="PS51077"/>
    </source>
</evidence>
<dbReference type="PANTHER" id="PTHR30136">
    <property type="entry name" value="HELIX-TURN-HELIX TRANSCRIPTIONAL REGULATOR, ICLR FAMILY"/>
    <property type="match status" value="1"/>
</dbReference>
<keyword evidence="1" id="KW-0805">Transcription regulation</keyword>
<keyword evidence="2" id="KW-0238">DNA-binding</keyword>
<feature type="domain" description="IclR-ED" evidence="5">
    <location>
        <begin position="69"/>
        <end position="250"/>
    </location>
</feature>
<dbReference type="SUPFAM" id="SSF46785">
    <property type="entry name" value="Winged helix' DNA-binding domain"/>
    <property type="match status" value="1"/>
</dbReference>
<name>A0ABS1K6G2_9MICC</name>
<dbReference type="PROSITE" id="PS51077">
    <property type="entry name" value="HTH_ICLR"/>
    <property type="match status" value="1"/>
</dbReference>
<reference evidence="6 7" key="1">
    <citation type="submission" date="2021-01" db="EMBL/GenBank/DDBJ databases">
        <title>Genome public.</title>
        <authorList>
            <person name="Liu C."/>
            <person name="Sun Q."/>
        </authorList>
    </citation>
    <scope>NUCLEOTIDE SEQUENCE [LARGE SCALE GENOMIC DNA]</scope>
    <source>
        <strain evidence="6 7">JC656</strain>
    </source>
</reference>
<dbReference type="Pfam" id="PF09339">
    <property type="entry name" value="HTH_IclR"/>
    <property type="match status" value="1"/>
</dbReference>
<dbReference type="InterPro" id="IPR036390">
    <property type="entry name" value="WH_DNA-bd_sf"/>
</dbReference>
<feature type="domain" description="HTH iclR-type" evidence="4">
    <location>
        <begin position="8"/>
        <end position="68"/>
    </location>
</feature>
<keyword evidence="7" id="KW-1185">Reference proteome</keyword>
<dbReference type="SUPFAM" id="SSF55781">
    <property type="entry name" value="GAF domain-like"/>
    <property type="match status" value="1"/>
</dbReference>
<dbReference type="InterPro" id="IPR050707">
    <property type="entry name" value="HTH_MetabolicPath_Reg"/>
</dbReference>